<dbReference type="PANTHER" id="PTHR45527">
    <property type="entry name" value="NONRIBOSOMAL PEPTIDE SYNTHETASE"/>
    <property type="match status" value="1"/>
</dbReference>
<dbReference type="SUPFAM" id="SSF56801">
    <property type="entry name" value="Acetyl-CoA synthetase-like"/>
    <property type="match status" value="2"/>
</dbReference>
<dbReference type="Pfam" id="PF00501">
    <property type="entry name" value="AMP-binding"/>
    <property type="match status" value="2"/>
</dbReference>
<evidence type="ECO:0000259" key="1">
    <source>
        <dbReference type="Pfam" id="PF00501"/>
    </source>
</evidence>
<dbReference type="Proteomes" id="UP000198460">
    <property type="component" value="Unassembled WGS sequence"/>
</dbReference>
<evidence type="ECO:0000313" key="3">
    <source>
        <dbReference type="Proteomes" id="UP000198460"/>
    </source>
</evidence>
<sequence>MVLSPAEFSAFLQRHRIKAINFASTLLSHEMPEMFVDVEHIIFGGDRADAAALLRLRQAGVRAELINGYGPTEVTTLSCTHVVQDDDIRDGDVPIGRPFANTSAYILDEDMQPVPVGVQGELYLGGAGLAGPVVVNMYGITETTVHVTLHPVDWATEPAASESVIGDPIADLRLFILDEHLEPVPQGVVGEIFVSGPGLARGYQGRPDLTADAFMPCPYAERAGERMYRTGDLAK</sequence>
<dbReference type="GO" id="GO:0043041">
    <property type="term" value="P:amino acid activation for nonribosomal peptide biosynthetic process"/>
    <property type="evidence" value="ECO:0007669"/>
    <property type="project" value="TreeGrafter"/>
</dbReference>
<proteinExistence type="predicted"/>
<organism evidence="2 3">
    <name type="scientific">Burkholderia singularis</name>
    <dbReference type="NCBI Taxonomy" id="1503053"/>
    <lineage>
        <taxon>Bacteria</taxon>
        <taxon>Pseudomonadati</taxon>
        <taxon>Pseudomonadota</taxon>
        <taxon>Betaproteobacteria</taxon>
        <taxon>Burkholderiales</taxon>
        <taxon>Burkholderiaceae</taxon>
        <taxon>Burkholderia</taxon>
        <taxon>pseudomallei group</taxon>
    </lineage>
</organism>
<name>A0A238HA76_9BURK</name>
<dbReference type="AlphaFoldDB" id="A0A238HA76"/>
<dbReference type="Gene3D" id="3.40.50.12780">
    <property type="entry name" value="N-terminal domain of ligase-like"/>
    <property type="match status" value="1"/>
</dbReference>
<dbReference type="Gene3D" id="3.40.50.980">
    <property type="match status" value="1"/>
</dbReference>
<dbReference type="GO" id="GO:0005737">
    <property type="term" value="C:cytoplasm"/>
    <property type="evidence" value="ECO:0007669"/>
    <property type="project" value="TreeGrafter"/>
</dbReference>
<dbReference type="EMBL" id="FXAN01000088">
    <property type="protein sequence ID" value="SMG02072.1"/>
    <property type="molecule type" value="Genomic_DNA"/>
</dbReference>
<dbReference type="InterPro" id="IPR042099">
    <property type="entry name" value="ANL_N_sf"/>
</dbReference>
<reference evidence="2 3" key="1">
    <citation type="submission" date="2017-04" db="EMBL/GenBank/DDBJ databases">
        <authorList>
            <person name="Afonso C.L."/>
            <person name="Miller P.J."/>
            <person name="Scott M.A."/>
            <person name="Spackman E."/>
            <person name="Goraichik I."/>
            <person name="Dimitrov K.M."/>
            <person name="Suarez D.L."/>
            <person name="Swayne D.E."/>
        </authorList>
    </citation>
    <scope>NUCLEOTIDE SEQUENCE [LARGE SCALE GENOMIC DNA]</scope>
    <source>
        <strain evidence="2">LMG 28154</strain>
    </source>
</reference>
<feature type="domain" description="AMP-dependent synthetase/ligase" evidence="1">
    <location>
        <begin position="132"/>
        <end position="203"/>
    </location>
</feature>
<gene>
    <name evidence="2" type="ORF">BSIN_4833</name>
</gene>
<protein>
    <submittedName>
        <fullName evidence="2">Putative non-ribosomal peptide synthetase</fullName>
    </submittedName>
</protein>
<dbReference type="InterPro" id="IPR000873">
    <property type="entry name" value="AMP-dep_synth/lig_dom"/>
</dbReference>
<dbReference type="GO" id="GO:0044550">
    <property type="term" value="P:secondary metabolite biosynthetic process"/>
    <property type="evidence" value="ECO:0007669"/>
    <property type="project" value="TreeGrafter"/>
</dbReference>
<evidence type="ECO:0000313" key="2">
    <source>
        <dbReference type="EMBL" id="SMG02072.1"/>
    </source>
</evidence>
<dbReference type="Gene3D" id="2.30.38.10">
    <property type="entry name" value="Luciferase, Domain 3"/>
    <property type="match status" value="1"/>
</dbReference>
<feature type="domain" description="AMP-dependent synthetase/ligase" evidence="1">
    <location>
        <begin position="5"/>
        <end position="130"/>
    </location>
</feature>
<dbReference type="GO" id="GO:0031177">
    <property type="term" value="F:phosphopantetheine binding"/>
    <property type="evidence" value="ECO:0007669"/>
    <property type="project" value="TreeGrafter"/>
</dbReference>
<dbReference type="PANTHER" id="PTHR45527:SF14">
    <property type="entry name" value="PLIPASTATIN SYNTHASE SUBUNIT B"/>
    <property type="match status" value="1"/>
</dbReference>
<accession>A0A238HA76</accession>